<dbReference type="PANTHER" id="PTHR43024:SF1">
    <property type="entry name" value="UDP-N-ACETYLMURAMOYL-TRIPEPTIDE--D-ALANYL-D-ALANINE LIGASE"/>
    <property type="match status" value="1"/>
</dbReference>
<dbReference type="STRING" id="1703345.A3860_19105"/>
<evidence type="ECO:0000256" key="14">
    <source>
        <dbReference type="HAMAP-Rule" id="MF_01201"/>
    </source>
</evidence>
<keyword evidence="9" id="KW-0133">Cell shape</keyword>
<dbReference type="InterPro" id="IPR051046">
    <property type="entry name" value="MurCDEF_CellWall_CoF430Synth"/>
</dbReference>
<dbReference type="CDD" id="cd00430">
    <property type="entry name" value="PLPDE_III_AR"/>
    <property type="match status" value="1"/>
</dbReference>
<comment type="pathway">
    <text evidence="14">Amino-acid biosynthesis; D-alanine biosynthesis; D-alanine from L-alanine: step 1/1.</text>
</comment>
<name>A0A1V9G2L6_9BACT</name>
<dbReference type="SMART" id="SM01005">
    <property type="entry name" value="Ala_racemase_C"/>
    <property type="match status" value="1"/>
</dbReference>
<evidence type="ECO:0000256" key="11">
    <source>
        <dbReference type="ARBA" id="ARBA00023235"/>
    </source>
</evidence>
<dbReference type="NCBIfam" id="TIGR00492">
    <property type="entry name" value="alr"/>
    <property type="match status" value="1"/>
</dbReference>
<keyword evidence="12" id="KW-0131">Cell cycle</keyword>
<dbReference type="PRINTS" id="PR00992">
    <property type="entry name" value="ALARACEMASE"/>
</dbReference>
<evidence type="ECO:0000313" key="19">
    <source>
        <dbReference type="Proteomes" id="UP000192796"/>
    </source>
</evidence>
<feature type="modified residue" description="N6-(pyridoxal phosphate)lysine" evidence="14 15">
    <location>
        <position position="513"/>
    </location>
</feature>
<keyword evidence="7" id="KW-0067">ATP-binding</keyword>
<evidence type="ECO:0000256" key="12">
    <source>
        <dbReference type="ARBA" id="ARBA00023306"/>
    </source>
</evidence>
<dbReference type="InterPro" id="IPR001608">
    <property type="entry name" value="Ala_racemase_N"/>
</dbReference>
<comment type="cofactor">
    <cofactor evidence="2 14 15">
        <name>pyridoxal 5'-phosphate</name>
        <dbReference type="ChEBI" id="CHEBI:597326"/>
    </cofactor>
</comment>
<keyword evidence="3" id="KW-0963">Cytoplasm</keyword>
<proteinExistence type="inferred from homology"/>
<dbReference type="InterPro" id="IPR011079">
    <property type="entry name" value="Ala_racemase_C"/>
</dbReference>
<dbReference type="GO" id="GO:0030170">
    <property type="term" value="F:pyridoxal phosphate binding"/>
    <property type="evidence" value="ECO:0007669"/>
    <property type="project" value="UniProtKB-UniRule"/>
</dbReference>
<comment type="caution">
    <text evidence="18">The sequence shown here is derived from an EMBL/GenBank/DDBJ whole genome shotgun (WGS) entry which is preliminary data.</text>
</comment>
<dbReference type="Pfam" id="PF00842">
    <property type="entry name" value="Ala_racemase_C"/>
    <property type="match status" value="1"/>
</dbReference>
<dbReference type="Pfam" id="PF01168">
    <property type="entry name" value="Ala_racemase_N"/>
    <property type="match status" value="1"/>
</dbReference>
<dbReference type="RefSeq" id="WP_081146696.1">
    <property type="nucleotide sequence ID" value="NZ_LVYD01000041.1"/>
</dbReference>
<evidence type="ECO:0000256" key="6">
    <source>
        <dbReference type="ARBA" id="ARBA00022741"/>
    </source>
</evidence>
<evidence type="ECO:0000259" key="17">
    <source>
        <dbReference type="SMART" id="SM01005"/>
    </source>
</evidence>
<dbReference type="InterPro" id="IPR000713">
    <property type="entry name" value="Mur_ligase_N"/>
</dbReference>
<protein>
    <recommendedName>
        <fullName evidence="14">Alanine racemase</fullName>
        <ecNumber evidence="14">5.1.1.1</ecNumber>
    </recommendedName>
</protein>
<dbReference type="Gene3D" id="2.40.37.10">
    <property type="entry name" value="Lyase, Ornithine Decarboxylase, Chain A, domain 1"/>
    <property type="match status" value="1"/>
</dbReference>
<dbReference type="GO" id="GO:0009252">
    <property type="term" value="P:peptidoglycan biosynthetic process"/>
    <property type="evidence" value="ECO:0007669"/>
    <property type="project" value="UniProtKB-KW"/>
</dbReference>
<dbReference type="SUPFAM" id="SSF63418">
    <property type="entry name" value="MurE/MurF N-terminal domain"/>
    <property type="match status" value="1"/>
</dbReference>
<feature type="binding site" evidence="14 16">
    <location>
        <position position="611"/>
    </location>
    <ligand>
        <name>substrate</name>
    </ligand>
</feature>
<dbReference type="GO" id="GO:0005524">
    <property type="term" value="F:ATP binding"/>
    <property type="evidence" value="ECO:0007669"/>
    <property type="project" value="UniProtKB-KW"/>
</dbReference>
<evidence type="ECO:0000256" key="15">
    <source>
        <dbReference type="PIRSR" id="PIRSR600821-50"/>
    </source>
</evidence>
<dbReference type="PANTHER" id="PTHR43024">
    <property type="entry name" value="UDP-N-ACETYLMURAMOYL-TRIPEPTIDE--D-ALANYL-D-ALANINE LIGASE"/>
    <property type="match status" value="1"/>
</dbReference>
<dbReference type="HAMAP" id="MF_01201">
    <property type="entry name" value="Ala_racemase"/>
    <property type="match status" value="1"/>
</dbReference>
<evidence type="ECO:0000256" key="1">
    <source>
        <dbReference type="ARBA" id="ARBA00000316"/>
    </source>
</evidence>
<dbReference type="OrthoDB" id="9801978at2"/>
<dbReference type="Pfam" id="PF08245">
    <property type="entry name" value="Mur_ligase_M"/>
    <property type="match status" value="1"/>
</dbReference>
<dbReference type="GO" id="GO:0071555">
    <property type="term" value="P:cell wall organization"/>
    <property type="evidence" value="ECO:0007669"/>
    <property type="project" value="UniProtKB-KW"/>
</dbReference>
<dbReference type="GO" id="GO:0008360">
    <property type="term" value="P:regulation of cell shape"/>
    <property type="evidence" value="ECO:0007669"/>
    <property type="project" value="UniProtKB-KW"/>
</dbReference>
<keyword evidence="11 14" id="KW-0413">Isomerase</keyword>
<dbReference type="InterPro" id="IPR009006">
    <property type="entry name" value="Ala_racemase/Decarboxylase_C"/>
</dbReference>
<keyword evidence="10" id="KW-0573">Peptidoglycan synthesis</keyword>
<dbReference type="InterPro" id="IPR036565">
    <property type="entry name" value="Mur-like_cat_sf"/>
</dbReference>
<dbReference type="Pfam" id="PF02875">
    <property type="entry name" value="Mur_ligase_C"/>
    <property type="match status" value="1"/>
</dbReference>
<keyword evidence="13" id="KW-0961">Cell wall biogenesis/degradation</keyword>
<dbReference type="GO" id="GO:0030632">
    <property type="term" value="P:D-alanine biosynthetic process"/>
    <property type="evidence" value="ECO:0007669"/>
    <property type="project" value="UniProtKB-UniRule"/>
</dbReference>
<keyword evidence="5" id="KW-0132">Cell division</keyword>
<keyword evidence="6" id="KW-0547">Nucleotide-binding</keyword>
<dbReference type="SUPFAM" id="SSF51419">
    <property type="entry name" value="PLP-binding barrel"/>
    <property type="match status" value="1"/>
</dbReference>
<dbReference type="GO" id="GO:0047480">
    <property type="term" value="F:UDP-N-acetylmuramoyl-tripeptide-D-alanyl-D-alanine ligase activity"/>
    <property type="evidence" value="ECO:0007669"/>
    <property type="project" value="InterPro"/>
</dbReference>
<evidence type="ECO:0000256" key="8">
    <source>
        <dbReference type="ARBA" id="ARBA00022898"/>
    </source>
</evidence>
<evidence type="ECO:0000256" key="13">
    <source>
        <dbReference type="ARBA" id="ARBA00023316"/>
    </source>
</evidence>
<comment type="similarity">
    <text evidence="14">Belongs to the alanine racemase family.</text>
</comment>
<dbReference type="InterPro" id="IPR036615">
    <property type="entry name" value="Mur_ligase_C_dom_sf"/>
</dbReference>
<dbReference type="InterPro" id="IPR029066">
    <property type="entry name" value="PLP-binding_barrel"/>
</dbReference>
<feature type="active site" description="Proton acceptor; specific for D-alanine" evidence="14">
    <location>
        <position position="513"/>
    </location>
</feature>
<reference evidence="18 19" key="1">
    <citation type="submission" date="2016-03" db="EMBL/GenBank/DDBJ databases">
        <title>Niastella vici sp. nov., isolated from farmland soil.</title>
        <authorList>
            <person name="Chen L."/>
            <person name="Wang D."/>
            <person name="Yang S."/>
            <person name="Wang G."/>
        </authorList>
    </citation>
    <scope>NUCLEOTIDE SEQUENCE [LARGE SCALE GENOMIC DNA]</scope>
    <source>
        <strain evidence="18 19">DJ57</strain>
    </source>
</reference>
<dbReference type="NCBIfam" id="TIGR01143">
    <property type="entry name" value="murF"/>
    <property type="match status" value="1"/>
</dbReference>
<dbReference type="Pfam" id="PF01225">
    <property type="entry name" value="Mur_ligase"/>
    <property type="match status" value="1"/>
</dbReference>
<feature type="domain" description="Alanine racemase C-terminal" evidence="17">
    <location>
        <begin position="717"/>
        <end position="842"/>
    </location>
</feature>
<evidence type="ECO:0000256" key="16">
    <source>
        <dbReference type="PIRSR" id="PIRSR600821-52"/>
    </source>
</evidence>
<dbReference type="InterPro" id="IPR005863">
    <property type="entry name" value="UDP-N-AcMur_synth"/>
</dbReference>
<evidence type="ECO:0000256" key="10">
    <source>
        <dbReference type="ARBA" id="ARBA00022984"/>
    </source>
</evidence>
<feature type="active site" description="Proton acceptor; specific for L-alanine" evidence="14">
    <location>
        <position position="738"/>
    </location>
</feature>
<dbReference type="GO" id="GO:0051301">
    <property type="term" value="P:cell division"/>
    <property type="evidence" value="ECO:0007669"/>
    <property type="project" value="UniProtKB-KW"/>
</dbReference>
<comment type="function">
    <text evidence="14">Catalyzes the interconversion of L-alanine and D-alanine. May also act on other amino acids.</text>
</comment>
<gene>
    <name evidence="18" type="ORF">A3860_19105</name>
</gene>
<evidence type="ECO:0000256" key="5">
    <source>
        <dbReference type="ARBA" id="ARBA00022618"/>
    </source>
</evidence>
<dbReference type="InterPro" id="IPR035911">
    <property type="entry name" value="MurE/MurF_N"/>
</dbReference>
<organism evidence="18 19">
    <name type="scientific">Niastella vici</name>
    <dbReference type="NCBI Taxonomy" id="1703345"/>
    <lineage>
        <taxon>Bacteria</taxon>
        <taxon>Pseudomonadati</taxon>
        <taxon>Bacteroidota</taxon>
        <taxon>Chitinophagia</taxon>
        <taxon>Chitinophagales</taxon>
        <taxon>Chitinophagaceae</taxon>
        <taxon>Niastella</taxon>
    </lineage>
</organism>
<keyword evidence="4 18" id="KW-0436">Ligase</keyword>
<dbReference type="Gene3D" id="3.90.190.20">
    <property type="entry name" value="Mur ligase, C-terminal domain"/>
    <property type="match status" value="1"/>
</dbReference>
<keyword evidence="8 14" id="KW-0663">Pyridoxal phosphate</keyword>
<dbReference type="FunFam" id="3.20.20.10:FF:000002">
    <property type="entry name" value="Alanine racemase"/>
    <property type="match status" value="1"/>
</dbReference>
<evidence type="ECO:0000256" key="3">
    <source>
        <dbReference type="ARBA" id="ARBA00022490"/>
    </source>
</evidence>
<dbReference type="NCBIfam" id="NF008897">
    <property type="entry name" value="PRK11930.1"/>
    <property type="match status" value="1"/>
</dbReference>
<evidence type="ECO:0000256" key="2">
    <source>
        <dbReference type="ARBA" id="ARBA00001933"/>
    </source>
</evidence>
<dbReference type="InterPro" id="IPR000821">
    <property type="entry name" value="Ala_racemase"/>
</dbReference>
<dbReference type="EMBL" id="LVYD01000041">
    <property type="protein sequence ID" value="OQP64863.1"/>
    <property type="molecule type" value="Genomic_DNA"/>
</dbReference>
<dbReference type="SUPFAM" id="SSF53623">
    <property type="entry name" value="MurD-like peptide ligases, catalytic domain"/>
    <property type="match status" value="1"/>
</dbReference>
<dbReference type="SUPFAM" id="SSF50621">
    <property type="entry name" value="Alanine racemase C-terminal domain-like"/>
    <property type="match status" value="1"/>
</dbReference>
<dbReference type="Gene3D" id="3.40.1390.10">
    <property type="entry name" value="MurE/MurF, N-terminal domain"/>
    <property type="match status" value="1"/>
</dbReference>
<accession>A0A1V9G2L6</accession>
<sequence>MPEQTGKFTDQINRVKYFIDNIASIIKARWLVQHDNSLIEQLLIDSRKLIFPQTSLFFALKGPRRDGHAFIDQLYKKGVRNFVVSEAVDALSFPEANILQVNDPLQALQTLVAAHRKQFNLPVIGITGSNGKTIVKEWLNQLLEERFTIIRSPKSYNSQIGVPLSVWPLNEQHELAIFEAGISQSGEMEQLQKIIQPTIGIFTNVGEAHSEGFVNIRQKVNEKLQLFRHVQTLIYCQDDPEINSGVAALWQQLPNNKRFEIFSWSMVTEATLQILLVAKEDGKTTISASYRQQEISIVIPFMDNASVENAIHCWCVLLHLQVPHEEIKQQMQLLGPVAMRLELKKGINNCSIINDSYSADLSSFTIALDFLSQQQQHGKRTVVISDILQSGRSEKDLYAEVARMLQQRQVNRLIGIGERISHHQTIFQSAGLAEMAFYSSVDAFIKELPQIHFKEETILLKGARVFELEQIDRLLQQKVHQTVLEIDLTAVAHNLKQFQQLLRPSTRTMAMVKAFSYGSGSYEIANALQFHRVDYLAVAYADEGVELRKAGINLPIMVMNPEESTFDILVQYNLEPDLYSPGILALFEEFVKKQGIQQFPVHIELETGMNRLGFSQAELPAVLHALRSPIFKVQSVFTHLASSEDPQHDAYTNKQGELYMQMVEQIQAVVSYPFIRHVVNTAGIIRHPQWHLDMVRLGIGLYGGDSSGEGGLDLREVSTLKSTIAQIKQLKEGETVSYGRKGVVTSDARIATVRIGYADGYPRSLGHGAGKMLVNGHLAPVIGTVCMDMTMIDITNISHVQEGDEVIVFGAALPVKQVSHWAQTIPYELLAGISQRVKRIYFEE</sequence>
<keyword evidence="19" id="KW-1185">Reference proteome</keyword>
<dbReference type="InterPro" id="IPR004101">
    <property type="entry name" value="Mur_ligase_C"/>
</dbReference>
<evidence type="ECO:0000256" key="4">
    <source>
        <dbReference type="ARBA" id="ARBA00022598"/>
    </source>
</evidence>
<dbReference type="InterPro" id="IPR013221">
    <property type="entry name" value="Mur_ligase_cen"/>
</dbReference>
<dbReference type="Gene3D" id="3.40.1190.10">
    <property type="entry name" value="Mur-like, catalytic domain"/>
    <property type="match status" value="1"/>
</dbReference>
<dbReference type="SUPFAM" id="SSF53244">
    <property type="entry name" value="MurD-like peptide ligases, peptide-binding domain"/>
    <property type="match status" value="1"/>
</dbReference>
<comment type="catalytic activity">
    <reaction evidence="1 14">
        <text>L-alanine = D-alanine</text>
        <dbReference type="Rhea" id="RHEA:20249"/>
        <dbReference type="ChEBI" id="CHEBI:57416"/>
        <dbReference type="ChEBI" id="CHEBI:57972"/>
        <dbReference type="EC" id="5.1.1.1"/>
    </reaction>
</comment>
<evidence type="ECO:0000256" key="9">
    <source>
        <dbReference type="ARBA" id="ARBA00022960"/>
    </source>
</evidence>
<dbReference type="EC" id="5.1.1.1" evidence="14"/>
<dbReference type="GO" id="GO:0008784">
    <property type="term" value="F:alanine racemase activity"/>
    <property type="evidence" value="ECO:0007669"/>
    <property type="project" value="UniProtKB-UniRule"/>
</dbReference>
<feature type="binding site" evidence="14 16">
    <location>
        <position position="787"/>
    </location>
    <ligand>
        <name>substrate</name>
    </ligand>
</feature>
<evidence type="ECO:0000256" key="7">
    <source>
        <dbReference type="ARBA" id="ARBA00022840"/>
    </source>
</evidence>
<dbReference type="UniPathway" id="UPA00042">
    <property type="reaction ID" value="UER00497"/>
</dbReference>
<dbReference type="AlphaFoldDB" id="A0A1V9G2L6"/>
<dbReference type="Proteomes" id="UP000192796">
    <property type="component" value="Unassembled WGS sequence"/>
</dbReference>
<evidence type="ECO:0000313" key="18">
    <source>
        <dbReference type="EMBL" id="OQP64863.1"/>
    </source>
</evidence>
<dbReference type="Gene3D" id="3.20.20.10">
    <property type="entry name" value="Alanine racemase"/>
    <property type="match status" value="1"/>
</dbReference>